<dbReference type="HOGENOM" id="CLU_3428097_0_0_9"/>
<dbReference type="KEGG" id="bqy:MUS_2973"/>
<sequence length="20" mass="2349">MEAAYMDKNAVNHQRQQEGK</sequence>
<dbReference type="Proteomes" id="UP000002878">
    <property type="component" value="Chromosome"/>
</dbReference>
<reference evidence="2 3" key="1">
    <citation type="journal article" date="2012" name="J. Biotechnol.">
        <title>Genome sequence of the plant growth promoting strain Bacillus amyloliquefaciens subsp. plantarum B9601-Y2 and expression of mersacidin and other secondary metabolites.</title>
        <authorList>
            <person name="He P."/>
            <person name="Hao K."/>
            <person name="Blom J."/>
            <person name="Ruckert C."/>
            <person name="Vater J."/>
            <person name="Mao Z."/>
            <person name="Wu Y."/>
            <person name="Hou M."/>
            <person name="He P."/>
            <person name="He Y."/>
            <person name="Borriss R."/>
        </authorList>
    </citation>
    <scope>NUCLEOTIDE SEQUENCE [LARGE SCALE GENOMIC DNA]</scope>
    <source>
        <strain evidence="2">Y2</strain>
    </source>
</reference>
<organism evidence="2 3">
    <name type="scientific">Bacillus amyloliquefaciens (strain Y2)</name>
    <name type="common">Bacillus amyloliquefaciens subsp. plantarum (strain B9601-Y2)</name>
    <dbReference type="NCBI Taxonomy" id="1155777"/>
    <lineage>
        <taxon>Bacteria</taxon>
        <taxon>Bacillati</taxon>
        <taxon>Bacillota</taxon>
        <taxon>Bacilli</taxon>
        <taxon>Bacillales</taxon>
        <taxon>Bacillaceae</taxon>
        <taxon>Bacillus</taxon>
        <taxon>Bacillus amyloliquefaciens group</taxon>
    </lineage>
</organism>
<dbReference type="AlphaFoldDB" id="I2C892"/>
<evidence type="ECO:0000313" key="2">
    <source>
        <dbReference type="EMBL" id="AFJ62866.1"/>
    </source>
</evidence>
<accession>I2C892</accession>
<evidence type="ECO:0000313" key="3">
    <source>
        <dbReference type="Proteomes" id="UP000002878"/>
    </source>
</evidence>
<evidence type="ECO:0000256" key="1">
    <source>
        <dbReference type="SAM" id="MobiDB-lite"/>
    </source>
</evidence>
<protein>
    <submittedName>
        <fullName evidence="2">Uncharacterized protein</fullName>
    </submittedName>
</protein>
<feature type="region of interest" description="Disordered" evidence="1">
    <location>
        <begin position="1"/>
        <end position="20"/>
    </location>
</feature>
<dbReference type="EMBL" id="CP003332">
    <property type="protein sequence ID" value="AFJ62866.1"/>
    <property type="molecule type" value="Genomic_DNA"/>
</dbReference>
<gene>
    <name evidence="2" type="ORF">MUS_2973</name>
</gene>
<proteinExistence type="predicted"/>
<name>I2C892_BACAY</name>